<dbReference type="Gene3D" id="3.10.450.50">
    <property type="match status" value="1"/>
</dbReference>
<dbReference type="PROSITE" id="PS50177">
    <property type="entry name" value="NTF2_DOMAIN"/>
    <property type="match status" value="1"/>
</dbReference>
<dbReference type="CDD" id="cd00780">
    <property type="entry name" value="NTF2"/>
    <property type="match status" value="1"/>
</dbReference>
<dbReference type="InterPro" id="IPR002075">
    <property type="entry name" value="NTF2_dom"/>
</dbReference>
<dbReference type="AlphaFoldDB" id="A0A1Y1V723"/>
<keyword evidence="1" id="KW-0813">Transport</keyword>
<accession>A0A1Y1V723</accession>
<dbReference type="InterPro" id="IPR032710">
    <property type="entry name" value="NTF2-like_dom_sf"/>
</dbReference>
<dbReference type="OrthoDB" id="25408at2759"/>
<dbReference type="GO" id="GO:0005634">
    <property type="term" value="C:nucleus"/>
    <property type="evidence" value="ECO:0007669"/>
    <property type="project" value="UniProtKB-SubCell"/>
</dbReference>
<dbReference type="SUPFAM" id="SSF54427">
    <property type="entry name" value="NTF2-like"/>
    <property type="match status" value="1"/>
</dbReference>
<evidence type="ECO:0000313" key="3">
    <source>
        <dbReference type="EMBL" id="ORX48926.1"/>
    </source>
</evidence>
<dbReference type="GO" id="GO:0005737">
    <property type="term" value="C:cytoplasm"/>
    <property type="evidence" value="ECO:0007669"/>
    <property type="project" value="UniProtKB-SubCell"/>
</dbReference>
<dbReference type="GO" id="GO:0015031">
    <property type="term" value="P:protein transport"/>
    <property type="evidence" value="ECO:0007669"/>
    <property type="project" value="UniProtKB-KW"/>
</dbReference>
<proteinExistence type="predicted"/>
<dbReference type="Proteomes" id="UP000193719">
    <property type="component" value="Unassembled WGS sequence"/>
</dbReference>
<dbReference type="STRING" id="1754191.A0A1Y1V723"/>
<keyword evidence="1" id="KW-0963">Cytoplasm</keyword>
<keyword evidence="4" id="KW-1185">Reference proteome</keyword>
<evidence type="ECO:0000256" key="1">
    <source>
        <dbReference type="RuleBase" id="RU369002"/>
    </source>
</evidence>
<name>A0A1Y1V723_9FUNG</name>
<dbReference type="InterPro" id="IPR018222">
    <property type="entry name" value="Nuclear_transport_factor_2_euk"/>
</dbReference>
<feature type="domain" description="NTF2" evidence="2">
    <location>
        <begin position="14"/>
        <end position="128"/>
    </location>
</feature>
<organism evidence="3 4">
    <name type="scientific">Piromyces finnis</name>
    <dbReference type="NCBI Taxonomy" id="1754191"/>
    <lineage>
        <taxon>Eukaryota</taxon>
        <taxon>Fungi</taxon>
        <taxon>Fungi incertae sedis</taxon>
        <taxon>Chytridiomycota</taxon>
        <taxon>Chytridiomycota incertae sedis</taxon>
        <taxon>Neocallimastigomycetes</taxon>
        <taxon>Neocallimastigales</taxon>
        <taxon>Neocallimastigaceae</taxon>
        <taxon>Piromyces</taxon>
    </lineage>
</organism>
<reference evidence="3 4" key="2">
    <citation type="submission" date="2016-08" db="EMBL/GenBank/DDBJ databases">
        <title>Pervasive Adenine N6-methylation of Active Genes in Fungi.</title>
        <authorList>
            <consortium name="DOE Joint Genome Institute"/>
            <person name="Mondo S.J."/>
            <person name="Dannebaum R.O."/>
            <person name="Kuo R.C."/>
            <person name="Labutti K."/>
            <person name="Haridas S."/>
            <person name="Kuo A."/>
            <person name="Salamov A."/>
            <person name="Ahrendt S.R."/>
            <person name="Lipzen A."/>
            <person name="Sullivan W."/>
            <person name="Andreopoulos W.B."/>
            <person name="Clum A."/>
            <person name="Lindquist E."/>
            <person name="Daum C."/>
            <person name="Ramamoorthy G.K."/>
            <person name="Gryganskyi A."/>
            <person name="Culley D."/>
            <person name="Magnuson J.K."/>
            <person name="James T.Y."/>
            <person name="O'Malley M.A."/>
            <person name="Stajich J.E."/>
            <person name="Spatafora J.W."/>
            <person name="Visel A."/>
            <person name="Grigoriev I.V."/>
        </authorList>
    </citation>
    <scope>NUCLEOTIDE SEQUENCE [LARGE SCALE GENOMIC DNA]</scope>
    <source>
        <strain evidence="4">finn</strain>
    </source>
</reference>
<reference evidence="3 4" key="1">
    <citation type="submission" date="2016-08" db="EMBL/GenBank/DDBJ databases">
        <title>Genomes of anaerobic fungi encode conserved fungal cellulosomes for biomass hydrolysis.</title>
        <authorList>
            <consortium name="DOE Joint Genome Institute"/>
            <person name="Haitjema C.H."/>
            <person name="Gilmore S.P."/>
            <person name="Henske J.K."/>
            <person name="Solomon K.V."/>
            <person name="De Groot R."/>
            <person name="Kuo A."/>
            <person name="Mondo S.J."/>
            <person name="Salamov A.A."/>
            <person name="Labutti K."/>
            <person name="Zhao Z."/>
            <person name="Chiniquy J."/>
            <person name="Barry K."/>
            <person name="Brewer H.M."/>
            <person name="Purvine S.O."/>
            <person name="Wright A.T."/>
            <person name="Boxma B."/>
            <person name="Van Alen T."/>
            <person name="Hackstein J.H."/>
            <person name="Baker S.E."/>
            <person name="Grigoriev I.V."/>
            <person name="O'Malley M.A."/>
        </authorList>
    </citation>
    <scope>NUCLEOTIDE SEQUENCE [LARGE SCALE GENOMIC DNA]</scope>
    <source>
        <strain evidence="4">finn</strain>
    </source>
</reference>
<protein>
    <recommendedName>
        <fullName evidence="1">Nuclear transport factor 2</fullName>
        <shortName evidence="1">NTF-2</shortName>
    </recommendedName>
</protein>
<comment type="function">
    <text evidence="1">Has a role in nuclear-cytoplasmic transport of proteins and mRNAs.</text>
</comment>
<dbReference type="GO" id="GO:0006913">
    <property type="term" value="P:nucleocytoplasmic transport"/>
    <property type="evidence" value="ECO:0007669"/>
    <property type="project" value="UniProtKB-UniRule"/>
</dbReference>
<dbReference type="EMBL" id="MCFH01000025">
    <property type="protein sequence ID" value="ORX48926.1"/>
    <property type="molecule type" value="Genomic_DNA"/>
</dbReference>
<sequence>MEQSSIYSNVINNGATAFVEQYYKIYDTNRGYIDGFYKENSAILWNGNPFSGITKYKEFTQKLPVSTHKVETFDCQQVIGSEKSIMVNVNGEVSYSDHSTKQFHQNFILMPDMEKQGNYYVAHDCFRFV</sequence>
<evidence type="ECO:0000313" key="4">
    <source>
        <dbReference type="Proteomes" id="UP000193719"/>
    </source>
</evidence>
<evidence type="ECO:0000259" key="2">
    <source>
        <dbReference type="PROSITE" id="PS50177"/>
    </source>
</evidence>
<gene>
    <name evidence="3" type="ORF">BCR36DRAFT_354013</name>
</gene>
<comment type="caution">
    <text evidence="3">The sequence shown here is derived from an EMBL/GenBank/DDBJ whole genome shotgun (WGS) entry which is preliminary data.</text>
</comment>
<dbReference type="PANTHER" id="PTHR12612">
    <property type="entry name" value="NUCLEAR TRANSPORT FACTOR 2"/>
    <property type="match status" value="1"/>
</dbReference>
<dbReference type="Pfam" id="PF02136">
    <property type="entry name" value="NTF2"/>
    <property type="match status" value="1"/>
</dbReference>
<keyword evidence="1" id="KW-0653">Protein transport</keyword>
<dbReference type="GO" id="GO:0051028">
    <property type="term" value="P:mRNA transport"/>
    <property type="evidence" value="ECO:0007669"/>
    <property type="project" value="UniProtKB-UniRule"/>
</dbReference>
<comment type="subcellular location">
    <subcellularLocation>
        <location evidence="1">Cytoplasm</location>
    </subcellularLocation>
    <subcellularLocation>
        <location evidence="1">Nucleus</location>
    </subcellularLocation>
</comment>
<keyword evidence="1" id="KW-0539">Nucleus</keyword>
<dbReference type="InterPro" id="IPR045875">
    <property type="entry name" value="NTF2"/>
</dbReference>